<evidence type="ECO:0000256" key="2">
    <source>
        <dbReference type="ARBA" id="ARBA00009347"/>
    </source>
</evidence>
<dbReference type="AlphaFoldDB" id="A0A3S3UH91"/>
<organism evidence="8 9">
    <name type="scientific">Falsigemmobacter intermedius</name>
    <dbReference type="NCBI Taxonomy" id="1553448"/>
    <lineage>
        <taxon>Bacteria</taxon>
        <taxon>Pseudomonadati</taxon>
        <taxon>Pseudomonadota</taxon>
        <taxon>Alphaproteobacteria</taxon>
        <taxon>Rhodobacterales</taxon>
        <taxon>Paracoccaceae</taxon>
        <taxon>Falsigemmobacter</taxon>
    </lineage>
</organism>
<gene>
    <name evidence="8" type="ORF">EP867_09840</name>
</gene>
<dbReference type="InterPro" id="IPR037069">
    <property type="entry name" value="AcylCoA_DH/ox_N_sf"/>
</dbReference>
<dbReference type="Proteomes" id="UP000287168">
    <property type="component" value="Unassembled WGS sequence"/>
</dbReference>
<feature type="domain" description="Acyl-CoA dehydrogenase/oxidase C-terminal" evidence="6">
    <location>
        <begin position="212"/>
        <end position="332"/>
    </location>
</feature>
<evidence type="ECO:0000313" key="8">
    <source>
        <dbReference type="EMBL" id="RWY41471.1"/>
    </source>
</evidence>
<dbReference type="GO" id="GO:0003995">
    <property type="term" value="F:acyl-CoA dehydrogenase activity"/>
    <property type="evidence" value="ECO:0007669"/>
    <property type="project" value="TreeGrafter"/>
</dbReference>
<dbReference type="InterPro" id="IPR009075">
    <property type="entry name" value="AcylCo_DH/oxidase_C"/>
</dbReference>
<dbReference type="Pfam" id="PF02771">
    <property type="entry name" value="Acyl-CoA_dh_N"/>
    <property type="match status" value="1"/>
</dbReference>
<dbReference type="InterPro" id="IPR009100">
    <property type="entry name" value="AcylCoA_DH/oxidase_NM_dom_sf"/>
</dbReference>
<evidence type="ECO:0000256" key="1">
    <source>
        <dbReference type="ARBA" id="ARBA00001974"/>
    </source>
</evidence>
<comment type="similarity">
    <text evidence="2">Belongs to the acyl-CoA dehydrogenase family.</text>
</comment>
<comment type="caution">
    <text evidence="8">The sequence shown here is derived from an EMBL/GenBank/DDBJ whole genome shotgun (WGS) entry which is preliminary data.</text>
</comment>
<evidence type="ECO:0000259" key="7">
    <source>
        <dbReference type="Pfam" id="PF02771"/>
    </source>
</evidence>
<keyword evidence="3" id="KW-0285">Flavoprotein</keyword>
<comment type="cofactor">
    <cofactor evidence="1">
        <name>FAD</name>
        <dbReference type="ChEBI" id="CHEBI:57692"/>
    </cofactor>
</comment>
<dbReference type="Gene3D" id="1.10.540.10">
    <property type="entry name" value="Acyl-CoA dehydrogenase/oxidase, N-terminal domain"/>
    <property type="match status" value="1"/>
</dbReference>
<dbReference type="OrthoDB" id="7328575at2"/>
<dbReference type="SUPFAM" id="SSF56645">
    <property type="entry name" value="Acyl-CoA dehydrogenase NM domain-like"/>
    <property type="match status" value="1"/>
</dbReference>
<keyword evidence="4" id="KW-0274">FAD</keyword>
<evidence type="ECO:0000256" key="3">
    <source>
        <dbReference type="ARBA" id="ARBA00022630"/>
    </source>
</evidence>
<accession>A0A3S3UH91</accession>
<keyword evidence="9" id="KW-1185">Reference proteome</keyword>
<feature type="domain" description="Acyl-CoA dehydrogenase/oxidase N-terminal" evidence="7">
    <location>
        <begin position="34"/>
        <end position="97"/>
    </location>
</feature>
<name>A0A3S3UH91_9RHOB</name>
<proteinExistence type="inferred from homology"/>
<dbReference type="EMBL" id="SBLC01000011">
    <property type="protein sequence ID" value="RWY41471.1"/>
    <property type="molecule type" value="Genomic_DNA"/>
</dbReference>
<dbReference type="SUPFAM" id="SSF47203">
    <property type="entry name" value="Acyl-CoA dehydrogenase C-terminal domain-like"/>
    <property type="match status" value="1"/>
</dbReference>
<dbReference type="PANTHER" id="PTHR43884">
    <property type="entry name" value="ACYL-COA DEHYDROGENASE"/>
    <property type="match status" value="1"/>
</dbReference>
<dbReference type="Pfam" id="PF00441">
    <property type="entry name" value="Acyl-CoA_dh_1"/>
    <property type="match status" value="1"/>
</dbReference>
<dbReference type="InterPro" id="IPR013786">
    <property type="entry name" value="AcylCoA_DH/ox_N"/>
</dbReference>
<evidence type="ECO:0000256" key="4">
    <source>
        <dbReference type="ARBA" id="ARBA00022827"/>
    </source>
</evidence>
<evidence type="ECO:0000313" key="9">
    <source>
        <dbReference type="Proteomes" id="UP000287168"/>
    </source>
</evidence>
<evidence type="ECO:0000256" key="5">
    <source>
        <dbReference type="ARBA" id="ARBA00023002"/>
    </source>
</evidence>
<dbReference type="GO" id="GO:0050660">
    <property type="term" value="F:flavin adenine dinucleotide binding"/>
    <property type="evidence" value="ECO:0007669"/>
    <property type="project" value="InterPro"/>
</dbReference>
<dbReference type="Gene3D" id="1.20.140.10">
    <property type="entry name" value="Butyryl-CoA Dehydrogenase, subunit A, domain 3"/>
    <property type="match status" value="1"/>
</dbReference>
<dbReference type="RefSeq" id="WP_128488633.1">
    <property type="nucleotide sequence ID" value="NZ_JBHLXB010000002.1"/>
</dbReference>
<dbReference type="PANTHER" id="PTHR43884:SF20">
    <property type="entry name" value="ACYL-COA DEHYDROGENASE FADE28"/>
    <property type="match status" value="1"/>
</dbReference>
<reference evidence="8 9" key="1">
    <citation type="journal article" date="2015" name="Int. J. Syst. Evol. Microbiol.">
        <title>Gemmobacter intermedius sp. nov., isolated from a white stork (Ciconia ciconia).</title>
        <authorList>
            <person name="Kampfer P."/>
            <person name="Jerzak L."/>
            <person name="Wilharm G."/>
            <person name="Golke J."/>
            <person name="Busse H.J."/>
            <person name="Glaeser S.P."/>
        </authorList>
    </citation>
    <scope>NUCLEOTIDE SEQUENCE [LARGE SCALE GENOMIC DNA]</scope>
    <source>
        <strain evidence="8 9">119/4</strain>
    </source>
</reference>
<dbReference type="InterPro" id="IPR036250">
    <property type="entry name" value="AcylCo_DH-like_C"/>
</dbReference>
<sequence length="348" mass="36433">MSTLDFAPMTDPQIFAEADRFVASLIPEPLAPETSTQTWAGMTEMGWPLCLLPEEAGGLGADLATVAAIVEGAARHAPAAPLVAGCAVVPWLLSAAPADLREAATAGIADNSWRIAYSRPVFSAALRGGETVVTPFGHDAPTHVLLALEAPAELVLVDLSAAGVSHSVSRSLDGRCSLQLSLSGEALAQGRRLAEGDAAARLIAAAEDLGAGLTALEIVSLAGVALKRTAEYLGEREQFGAKLASFQVLRQRFAAVYADYLNARALCFTLFNQNLLENAEAAPQRQVALAYLLAVRQAHQIAQQVIQFHGGIGVTEELGVSRLNRRLLAAAYDFGSADDAVEQLIAAA</sequence>
<evidence type="ECO:0000259" key="6">
    <source>
        <dbReference type="Pfam" id="PF00441"/>
    </source>
</evidence>
<protein>
    <submittedName>
        <fullName evidence="8">Acyl-CoA dehydrogenase</fullName>
    </submittedName>
</protein>
<keyword evidence="5" id="KW-0560">Oxidoreductase</keyword>